<evidence type="ECO:0000313" key="2">
    <source>
        <dbReference type="Proteomes" id="UP000246121"/>
    </source>
</evidence>
<dbReference type="AlphaFoldDB" id="A0A2V2VIM4"/>
<dbReference type="VEuPathDB" id="TriTrypDB:TcG_01688"/>
<dbReference type="VEuPathDB" id="TriTrypDB:BCY84_03120"/>
<dbReference type="VEuPathDB" id="TriTrypDB:TcBrA4_0057190"/>
<reference evidence="1 2" key="1">
    <citation type="journal article" date="2018" name="Microb. Genom.">
        <title>Expanding an expanded genome: long-read sequencing of Trypanosoma cruzi.</title>
        <authorList>
            <person name="Berna L."/>
            <person name="Rodriguez M."/>
            <person name="Chiribao M.L."/>
            <person name="Parodi-Talice A."/>
            <person name="Pita S."/>
            <person name="Rijo G."/>
            <person name="Alvarez-Valin F."/>
            <person name="Robello C."/>
        </authorList>
    </citation>
    <scope>NUCLEOTIDE SEQUENCE [LARGE SCALE GENOMIC DNA]</scope>
    <source>
        <strain evidence="1 2">Dm28c</strain>
    </source>
</reference>
<proteinExistence type="predicted"/>
<organism evidence="1 2">
    <name type="scientific">Trypanosoma cruzi</name>
    <dbReference type="NCBI Taxonomy" id="5693"/>
    <lineage>
        <taxon>Eukaryota</taxon>
        <taxon>Discoba</taxon>
        <taxon>Euglenozoa</taxon>
        <taxon>Kinetoplastea</taxon>
        <taxon>Metakinetoplastina</taxon>
        <taxon>Trypanosomatida</taxon>
        <taxon>Trypanosomatidae</taxon>
        <taxon>Trypanosoma</taxon>
        <taxon>Schizotrypanum</taxon>
    </lineage>
</organism>
<protein>
    <submittedName>
        <fullName evidence="1">Uncharacterized protein</fullName>
    </submittedName>
</protein>
<name>A0A2V2VIM4_TRYCR</name>
<dbReference type="Proteomes" id="UP000246121">
    <property type="component" value="Unassembled WGS sequence"/>
</dbReference>
<dbReference type="VEuPathDB" id="TriTrypDB:TcYC6_0074290"/>
<dbReference type="VEuPathDB" id="TriTrypDB:C4B63_19g268"/>
<sequence length="423" mass="49290">MMALDDMVAPFREEFTDRNCRDERNRHRFFFLNGILCRTENSDGSFRPADVFVGRDPPPRGTAMLGEASRIFDDSAVAPSFADVDRDCSIFNTFGVFSGGVLIDPNTRCFVDFVDDIVVTPTLCKEEANGNVPHYKSLEYANIRGEGVMCLCSSIEPLNLAGKRDTPLSWPRSMRLTGSTEARFLALRNVDRILRRCLTEVSANRKMFRLVEGYRCHIKSKRPPQSFMTQNIPFIFQYGGRPFLLQDDSDEKEENRSFPTPGPLFSEFHAFTGLPKMVRMKTGEVGTFNHGVEFGLRLEKRLQSMLKPLRKNLFIGRRVLRDKPMTRMRKYWYTFWRYFKIFRVYPAPSPNADGRSEWHLADDRHVNYEKAVLEFEEARRKYGNSEWDRTAVVDAWDWLIVHERHSFLRRLAKVERCLDKIQL</sequence>
<dbReference type="VEuPathDB" id="TriTrypDB:TcCL_NonESM01352"/>
<dbReference type="VEuPathDB" id="TriTrypDB:TcCLB.508505.30"/>
<dbReference type="VEuPathDB" id="TriTrypDB:ECC02_003650"/>
<dbReference type="VEuPathDB" id="TriTrypDB:TCDM_07640"/>
<evidence type="ECO:0000313" key="1">
    <source>
        <dbReference type="EMBL" id="PWU96230.1"/>
    </source>
</evidence>
<comment type="caution">
    <text evidence="1">The sequence shown here is derived from an EMBL/GenBank/DDBJ whole genome shotgun (WGS) entry which is preliminary data.</text>
</comment>
<dbReference type="EMBL" id="PRFA01000019">
    <property type="protein sequence ID" value="PWU96230.1"/>
    <property type="molecule type" value="Genomic_DNA"/>
</dbReference>
<gene>
    <name evidence="1" type="ORF">C4B63_19g268</name>
</gene>
<dbReference type="VEuPathDB" id="TriTrypDB:TcCLB.503893.160"/>
<dbReference type="VEuPathDB" id="TriTrypDB:Tc_MARK_4125"/>
<dbReference type="VEuPathDB" id="TriTrypDB:C3747_9g286"/>
<accession>A0A2V2VIM4</accession>